<dbReference type="InterPro" id="IPR001338">
    <property type="entry name" value="Class_I_Hydrophobin"/>
</dbReference>
<dbReference type="GO" id="GO:0009277">
    <property type="term" value="C:fungal-type cell wall"/>
    <property type="evidence" value="ECO:0007669"/>
    <property type="project" value="InterPro"/>
</dbReference>
<organism evidence="7">
    <name type="scientific">Ganoderma boninense</name>
    <dbReference type="NCBI Taxonomy" id="34458"/>
    <lineage>
        <taxon>Eukaryota</taxon>
        <taxon>Fungi</taxon>
        <taxon>Dikarya</taxon>
        <taxon>Basidiomycota</taxon>
        <taxon>Agaricomycotina</taxon>
        <taxon>Agaricomycetes</taxon>
        <taxon>Polyporales</taxon>
        <taxon>Polyporaceae</taxon>
        <taxon>Ganoderma</taxon>
    </lineage>
</organism>
<proteinExistence type="inferred from homology"/>
<evidence type="ECO:0000256" key="1">
    <source>
        <dbReference type="ARBA" id="ARBA00004191"/>
    </source>
</evidence>
<dbReference type="SMART" id="SM00075">
    <property type="entry name" value="HYDRO"/>
    <property type="match status" value="1"/>
</dbReference>
<dbReference type="AlphaFoldDB" id="A0A5K1K7J1"/>
<name>A0A5K1K7J1_9APHY</name>
<evidence type="ECO:0000313" key="7">
    <source>
        <dbReference type="EMBL" id="VWP01250.1"/>
    </source>
</evidence>
<evidence type="ECO:0000256" key="3">
    <source>
        <dbReference type="ARBA" id="ARBA00022512"/>
    </source>
</evidence>
<keyword evidence="4 6" id="KW-0964">Secreted</keyword>
<protein>
    <recommendedName>
        <fullName evidence="6">Hydrophobin</fullName>
    </recommendedName>
</protein>
<evidence type="ECO:0000256" key="5">
    <source>
        <dbReference type="ARBA" id="ARBA00023157"/>
    </source>
</evidence>
<evidence type="ECO:0000256" key="2">
    <source>
        <dbReference type="ARBA" id="ARBA00010446"/>
    </source>
</evidence>
<comment type="similarity">
    <text evidence="2 6">Belongs to the fungal hydrophobin family.</text>
</comment>
<sequence length="189" mass="19570">MKFSYALAAVIAAAASVQAAETNGQRMARGLQPLPPRNLHRRASRTRECRVSYSAGFHVIARSYPLTRQPDLSKDEARGATPSGTSGGDYNCNTGSVQCCNQVSKANDSVISAILGLLGISGVADDILVGLKCSPLSVVGLGSGNSCSQRPVCCENNSKGGLVSIGCIPIHNRQSCPRAGGPSDILTPV</sequence>
<dbReference type="SMR" id="A0A5K1K7J1"/>
<dbReference type="Pfam" id="PF01185">
    <property type="entry name" value="Hydrophobin"/>
    <property type="match status" value="1"/>
</dbReference>
<keyword evidence="3 6" id="KW-0134">Cell wall</keyword>
<accession>A0A5K1K7J1</accession>
<comment type="subcellular location">
    <subcellularLocation>
        <location evidence="1 6">Secreted</location>
        <location evidence="1 6">Cell wall</location>
    </subcellularLocation>
</comment>
<gene>
    <name evidence="7" type="primary">I1RP25</name>
</gene>
<dbReference type="EMBL" id="LR729222">
    <property type="protein sequence ID" value="VWP01250.1"/>
    <property type="molecule type" value="Genomic_DNA"/>
</dbReference>
<dbReference type="GO" id="GO:0005199">
    <property type="term" value="F:structural constituent of cell wall"/>
    <property type="evidence" value="ECO:0007669"/>
    <property type="project" value="InterPro"/>
</dbReference>
<reference evidence="7" key="1">
    <citation type="submission" date="2019-10" db="EMBL/GenBank/DDBJ databases">
        <authorList>
            <person name="Nor Muhammad N."/>
        </authorList>
    </citation>
    <scope>NUCLEOTIDE SEQUENCE</scope>
</reference>
<feature type="signal peptide" evidence="6">
    <location>
        <begin position="1"/>
        <end position="19"/>
    </location>
</feature>
<dbReference type="CDD" id="cd23507">
    <property type="entry name" value="hydrophobin_I"/>
    <property type="match status" value="1"/>
</dbReference>
<feature type="chain" id="PRO_5023969328" description="Hydrophobin" evidence="6">
    <location>
        <begin position="20"/>
        <end position="189"/>
    </location>
</feature>
<evidence type="ECO:0000256" key="6">
    <source>
        <dbReference type="RuleBase" id="RU365009"/>
    </source>
</evidence>
<keyword evidence="5 6" id="KW-1015">Disulfide bond</keyword>
<evidence type="ECO:0000256" key="4">
    <source>
        <dbReference type="ARBA" id="ARBA00022525"/>
    </source>
</evidence>
<keyword evidence="6" id="KW-0732">Signal</keyword>